<dbReference type="InterPro" id="IPR053143">
    <property type="entry name" value="Arylsulfate_ST"/>
</dbReference>
<dbReference type="EMBL" id="JAUJFL010000008">
    <property type="protein sequence ID" value="KAK2598847.1"/>
    <property type="molecule type" value="Genomic_DNA"/>
</dbReference>
<keyword evidence="1" id="KW-0812">Transmembrane</keyword>
<dbReference type="InterPro" id="IPR013320">
    <property type="entry name" value="ConA-like_dom_sf"/>
</dbReference>
<keyword evidence="3" id="KW-1185">Reference proteome</keyword>
<keyword evidence="1" id="KW-1133">Transmembrane helix</keyword>
<dbReference type="PANTHER" id="PTHR35340:SF5">
    <property type="entry name" value="ASST-DOMAIN-CONTAINING PROTEIN"/>
    <property type="match status" value="1"/>
</dbReference>
<evidence type="ECO:0008006" key="4">
    <source>
        <dbReference type="Google" id="ProtNLM"/>
    </source>
</evidence>
<dbReference type="PANTHER" id="PTHR35340">
    <property type="entry name" value="PQQ ENZYME REPEAT PROTEIN-RELATED"/>
    <property type="match status" value="1"/>
</dbReference>
<dbReference type="InterPro" id="IPR039535">
    <property type="entry name" value="ASST-like"/>
</dbReference>
<feature type="transmembrane region" description="Helical" evidence="1">
    <location>
        <begin position="46"/>
        <end position="68"/>
    </location>
</feature>
<dbReference type="Proteomes" id="UP001265746">
    <property type="component" value="Unassembled WGS sequence"/>
</dbReference>
<protein>
    <recommendedName>
        <fullName evidence="4">ASST-domain-containing protein</fullName>
    </recommendedName>
</protein>
<sequence length="1009" mass="112826">MDSRLAAATRMARPQTSIAMLAEAWKPSPRVRSVLRDKLRQLYTSTAARAIFILASVVVLGIGLSSLWSNVLDRIHIHHDMSWYGLGLYGLAPSTQYESFAALTPSLEYPRWDARCSQDYVFLGWRGHEVDEPGAVILDNKGELVWRQTGSDEDQNDVRPQMYRGERFLTFQMDGPNGNRSQGYWYMMDQSYTIRYRIRPKGFPHADMHEFQITNDNTAVIVTTIPIPYDLRSVGGPEHGWLENGYFQELDIETGELLFEWSSIDHFLPNTTMEPQDNCLIDPKARFAGCGDKEDSAFDYYHLNSVEKDSKGNYLISGRNMWGISYIDGRNGDVLWTLGAGEVNDFKDLSDGAALEFSWQHFARWVEEGKSLSFFDNHYHRIGDPAGESGGRVVDIDVPNRTVQLRKAYNHPHHIRPESQGNIQHLDNGNYMVGWGSSGAFTEFAGDGEVLCDARFGAEAFFEFSPVSSYRVFRGEWTGRPLYPPSVALNSGQAYVSWNGATEVVKWQVEMKNENSQTVHVIAQAFKDGFETTIDLPTNAADSLVRVVALGVDGEVLDASAFKRVPKWDSFRTTLNNLIVFSILAVFIASLCGMMIWWTYVREDHEFTRGYKELGKQIDNVHLMRQTFWKMCSELSLYNTVDKVVSKGGRFSYSNRSSTYFGFPLSSLPESLLVLSQTARLNHLVLIMKTNGVATWWLISSSLYASHAAGAADTIFYDETWAGPVRLAVGGTTPSSTNTSSSNSTWAGFNRVEATLVMPQLAIPSHPSERVDQYTAAFWIGLDGFVLSGDEAQGTGTGTVRGLWQAGVFMSIWENGTSAYTGFYEWVPNDPISLTSSQLAISEGDHVHVVVETSDGGYYGNTSLTNLNTSQTYSFGQEAPTTWRGPTWPSPGTSAEWIIEAGTYLNSTRHIFPDWGNATMLNAKACYGDNDSACIMAGAADENDLRMTAMRLNETGMLYTRSYVESDRVKETELDNPKEWYNNDSPLGIACVQSPFESTKRGLNVIQVR</sequence>
<dbReference type="AlphaFoldDB" id="A0AAD9S7C0"/>
<dbReference type="InterPro" id="IPR000250">
    <property type="entry name" value="Peptidase_G1"/>
</dbReference>
<dbReference type="GO" id="GO:0070007">
    <property type="term" value="F:glutamic-type endopeptidase activity"/>
    <property type="evidence" value="ECO:0007669"/>
    <property type="project" value="InterPro"/>
</dbReference>
<accession>A0AAD9S7C0</accession>
<dbReference type="InterPro" id="IPR038656">
    <property type="entry name" value="Peptidase_G1_sf"/>
</dbReference>
<dbReference type="CDD" id="cd13426">
    <property type="entry name" value="Peptidase_G1"/>
    <property type="match status" value="1"/>
</dbReference>
<dbReference type="Pfam" id="PF01828">
    <property type="entry name" value="Peptidase_A4"/>
    <property type="match status" value="1"/>
</dbReference>
<dbReference type="Pfam" id="PF14269">
    <property type="entry name" value="Arylsulfotran_2"/>
    <property type="match status" value="1"/>
</dbReference>
<organism evidence="2 3">
    <name type="scientific">Phomopsis amygdali</name>
    <name type="common">Fusicoccum amygdali</name>
    <dbReference type="NCBI Taxonomy" id="1214568"/>
    <lineage>
        <taxon>Eukaryota</taxon>
        <taxon>Fungi</taxon>
        <taxon>Dikarya</taxon>
        <taxon>Ascomycota</taxon>
        <taxon>Pezizomycotina</taxon>
        <taxon>Sordariomycetes</taxon>
        <taxon>Sordariomycetidae</taxon>
        <taxon>Diaporthales</taxon>
        <taxon>Diaporthaceae</taxon>
        <taxon>Diaporthe</taxon>
    </lineage>
</organism>
<dbReference type="InterPro" id="IPR011047">
    <property type="entry name" value="Quinoprotein_ADH-like_sf"/>
</dbReference>
<dbReference type="GO" id="GO:0006508">
    <property type="term" value="P:proteolysis"/>
    <property type="evidence" value="ECO:0007669"/>
    <property type="project" value="InterPro"/>
</dbReference>
<name>A0AAD9S7C0_PHOAM</name>
<evidence type="ECO:0000313" key="3">
    <source>
        <dbReference type="Proteomes" id="UP001265746"/>
    </source>
</evidence>
<dbReference type="SUPFAM" id="SSF50998">
    <property type="entry name" value="Quinoprotein alcohol dehydrogenase-like"/>
    <property type="match status" value="1"/>
</dbReference>
<feature type="transmembrane region" description="Helical" evidence="1">
    <location>
        <begin position="578"/>
        <end position="600"/>
    </location>
</feature>
<keyword evidence="1" id="KW-0472">Membrane</keyword>
<proteinExistence type="predicted"/>
<comment type="caution">
    <text evidence="2">The sequence shown here is derived from an EMBL/GenBank/DDBJ whole genome shotgun (WGS) entry which is preliminary data.</text>
</comment>
<evidence type="ECO:0000313" key="2">
    <source>
        <dbReference type="EMBL" id="KAK2598847.1"/>
    </source>
</evidence>
<reference evidence="2" key="1">
    <citation type="submission" date="2023-06" db="EMBL/GenBank/DDBJ databases">
        <authorList>
            <person name="Noh H."/>
        </authorList>
    </citation>
    <scope>NUCLEOTIDE SEQUENCE</scope>
    <source>
        <strain evidence="2">DUCC20226</strain>
    </source>
</reference>
<dbReference type="Gene3D" id="2.60.120.700">
    <property type="entry name" value="Peptidase G1"/>
    <property type="match status" value="1"/>
</dbReference>
<gene>
    <name evidence="2" type="ORF">N8I77_012230</name>
</gene>
<evidence type="ECO:0000256" key="1">
    <source>
        <dbReference type="SAM" id="Phobius"/>
    </source>
</evidence>
<dbReference type="SUPFAM" id="SSF49899">
    <property type="entry name" value="Concanavalin A-like lectins/glucanases"/>
    <property type="match status" value="1"/>
</dbReference>